<name>A0M213_CHRFK</name>
<keyword evidence="1" id="KW-0472">Membrane</keyword>
<feature type="transmembrane region" description="Helical" evidence="1">
    <location>
        <begin position="20"/>
        <end position="45"/>
    </location>
</feature>
<protein>
    <submittedName>
        <fullName evidence="2">Uncharacterized protein</fullName>
    </submittedName>
</protein>
<keyword evidence="1" id="KW-1133">Transmembrane helix</keyword>
<gene>
    <name evidence="2" type="ordered locus">GFO_1687</name>
</gene>
<dbReference type="AlphaFoldDB" id="A0M213"/>
<organism evidence="2 3">
    <name type="scientific">Christiangramia forsetii (strain DSM 17595 / CGMCC 1.15422 / KT0803)</name>
    <name type="common">Gramella forsetii</name>
    <dbReference type="NCBI Taxonomy" id="411154"/>
    <lineage>
        <taxon>Bacteria</taxon>
        <taxon>Pseudomonadati</taxon>
        <taxon>Bacteroidota</taxon>
        <taxon>Flavobacteriia</taxon>
        <taxon>Flavobacteriales</taxon>
        <taxon>Flavobacteriaceae</taxon>
        <taxon>Christiangramia</taxon>
    </lineage>
</organism>
<evidence type="ECO:0000313" key="2">
    <source>
        <dbReference type="EMBL" id="CAL66658.1"/>
    </source>
</evidence>
<dbReference type="KEGG" id="gfo:GFO_1687"/>
<dbReference type="EMBL" id="CU207366">
    <property type="protein sequence ID" value="CAL66658.1"/>
    <property type="molecule type" value="Genomic_DNA"/>
</dbReference>
<accession>A0M213</accession>
<proteinExistence type="predicted"/>
<dbReference type="HOGENOM" id="CLU_2916057_0_0_10"/>
<dbReference type="Proteomes" id="UP000000755">
    <property type="component" value="Chromosome"/>
</dbReference>
<reference evidence="2 3" key="1">
    <citation type="journal article" date="2006" name="Environ. Microbiol.">
        <title>Whole genome analysis of the marine Bacteroidetes'Gramella forsetii' reveals adaptations to degradation of polymeric organic matter.</title>
        <authorList>
            <person name="Bauer M."/>
            <person name="Kube M."/>
            <person name="Teeling H."/>
            <person name="Richter M."/>
            <person name="Lombardot T."/>
            <person name="Allers E."/>
            <person name="Wuerdemann C.A."/>
            <person name="Quast C."/>
            <person name="Kuhl H."/>
            <person name="Knaust F."/>
            <person name="Woebken D."/>
            <person name="Bischof K."/>
            <person name="Mussmann M."/>
            <person name="Choudhuri J.V."/>
            <person name="Meyer F."/>
            <person name="Reinhardt R."/>
            <person name="Amann R.I."/>
            <person name="Gloeckner F.O."/>
        </authorList>
    </citation>
    <scope>NUCLEOTIDE SEQUENCE [LARGE SCALE GENOMIC DNA]</scope>
    <source>
        <strain evidence="2 3">KT0803</strain>
    </source>
</reference>
<evidence type="ECO:0000256" key="1">
    <source>
        <dbReference type="SAM" id="Phobius"/>
    </source>
</evidence>
<sequence length="61" mass="7062">MLIDRLTGFLSWGRRLNFAFLYFFKFNTSLISIRSYMAILIIDLIKLIPGIDKTSVLSGFL</sequence>
<evidence type="ECO:0000313" key="3">
    <source>
        <dbReference type="Proteomes" id="UP000000755"/>
    </source>
</evidence>
<keyword evidence="1" id="KW-0812">Transmembrane</keyword>